<sequence length="269" mass="31526">MNGKNNSHIKEFKMFVLLVVLITTFIYLLFCNKYISVYYDDRQNNRVVAAKTQYEKIKQPNYDKLEFISKEQFFKYQIATLNNKINYYESVSCLLAEEIRVDSAQIELVCDMIHKNNDEEISGLVNVIAHIVLKNNGKSGLCNVKPKLRILMREGIYNDKLNDKFKLIDMKFDTDIEGYTLPEIDNSSNNLNSDMGYVRTDDWKSFAFRVYIESNSEISYTCVFRTPKEYADDENLVIGNDDSHASRRWDGEKEVTYDNGGYRIYINRQ</sequence>
<evidence type="ECO:0000313" key="2">
    <source>
        <dbReference type="EMBL" id="MBC5680051.1"/>
    </source>
</evidence>
<accession>A0ABR7FY07</accession>
<evidence type="ECO:0000313" key="3">
    <source>
        <dbReference type="Proteomes" id="UP000628463"/>
    </source>
</evidence>
<dbReference type="RefSeq" id="WP_186836205.1">
    <property type="nucleotide sequence ID" value="NZ_JACOPD010000002.1"/>
</dbReference>
<gene>
    <name evidence="2" type="ORF">H8S01_03615</name>
</gene>
<dbReference type="Proteomes" id="UP000628463">
    <property type="component" value="Unassembled WGS sequence"/>
</dbReference>
<organism evidence="2 3">
    <name type="scientific">Lachnospira hominis</name>
    <name type="common">ex Liu et al. 2021</name>
    <dbReference type="NCBI Taxonomy" id="2763051"/>
    <lineage>
        <taxon>Bacteria</taxon>
        <taxon>Bacillati</taxon>
        <taxon>Bacillota</taxon>
        <taxon>Clostridia</taxon>
        <taxon>Lachnospirales</taxon>
        <taxon>Lachnospiraceae</taxon>
        <taxon>Lachnospira</taxon>
    </lineage>
</organism>
<keyword evidence="1" id="KW-0812">Transmembrane</keyword>
<evidence type="ECO:0000256" key="1">
    <source>
        <dbReference type="SAM" id="Phobius"/>
    </source>
</evidence>
<keyword evidence="3" id="KW-1185">Reference proteome</keyword>
<dbReference type="EMBL" id="JACOPD010000002">
    <property type="protein sequence ID" value="MBC5680051.1"/>
    <property type="molecule type" value="Genomic_DNA"/>
</dbReference>
<feature type="transmembrane region" description="Helical" evidence="1">
    <location>
        <begin position="12"/>
        <end position="30"/>
    </location>
</feature>
<name>A0ABR7FY07_9FIRM</name>
<protein>
    <submittedName>
        <fullName evidence="2">Uncharacterized protein</fullName>
    </submittedName>
</protein>
<reference evidence="2 3" key="1">
    <citation type="submission" date="2020-08" db="EMBL/GenBank/DDBJ databases">
        <title>Genome public.</title>
        <authorList>
            <person name="Liu C."/>
            <person name="Sun Q."/>
        </authorList>
    </citation>
    <scope>NUCLEOTIDE SEQUENCE [LARGE SCALE GENOMIC DNA]</scope>
    <source>
        <strain evidence="2 3">NSJ-43</strain>
    </source>
</reference>
<keyword evidence="1" id="KW-1133">Transmembrane helix</keyword>
<keyword evidence="1" id="KW-0472">Membrane</keyword>
<comment type="caution">
    <text evidence="2">The sequence shown here is derived from an EMBL/GenBank/DDBJ whole genome shotgun (WGS) entry which is preliminary data.</text>
</comment>
<proteinExistence type="predicted"/>